<feature type="compositionally biased region" description="Low complexity" evidence="1">
    <location>
        <begin position="344"/>
        <end position="358"/>
    </location>
</feature>
<feature type="domain" description="Membrane anchor Opy2 N-terminal" evidence="3">
    <location>
        <begin position="20"/>
        <end position="54"/>
    </location>
</feature>
<proteinExistence type="predicted"/>
<gene>
    <name evidence="4" type="ORF">BDV96DRAFT_642409</name>
</gene>
<dbReference type="OrthoDB" id="2402916at2759"/>
<keyword evidence="2" id="KW-0812">Transmembrane</keyword>
<keyword evidence="2" id="KW-1133">Transmembrane helix</keyword>
<organism evidence="4 5">
    <name type="scientific">Lophiotrema nucula</name>
    <dbReference type="NCBI Taxonomy" id="690887"/>
    <lineage>
        <taxon>Eukaryota</taxon>
        <taxon>Fungi</taxon>
        <taxon>Dikarya</taxon>
        <taxon>Ascomycota</taxon>
        <taxon>Pezizomycotina</taxon>
        <taxon>Dothideomycetes</taxon>
        <taxon>Pleosporomycetidae</taxon>
        <taxon>Pleosporales</taxon>
        <taxon>Lophiotremataceae</taxon>
        <taxon>Lophiotrema</taxon>
    </lineage>
</organism>
<feature type="compositionally biased region" description="Polar residues" evidence="1">
    <location>
        <begin position="424"/>
        <end position="438"/>
    </location>
</feature>
<protein>
    <recommendedName>
        <fullName evidence="3">Membrane anchor Opy2 N-terminal domain-containing protein</fullName>
    </recommendedName>
</protein>
<keyword evidence="2" id="KW-0472">Membrane</keyword>
<reference evidence="4" key="1">
    <citation type="journal article" date="2020" name="Stud. Mycol.">
        <title>101 Dothideomycetes genomes: a test case for predicting lifestyles and emergence of pathogens.</title>
        <authorList>
            <person name="Haridas S."/>
            <person name="Albert R."/>
            <person name="Binder M."/>
            <person name="Bloem J."/>
            <person name="Labutti K."/>
            <person name="Salamov A."/>
            <person name="Andreopoulos B."/>
            <person name="Baker S."/>
            <person name="Barry K."/>
            <person name="Bills G."/>
            <person name="Bluhm B."/>
            <person name="Cannon C."/>
            <person name="Castanera R."/>
            <person name="Culley D."/>
            <person name="Daum C."/>
            <person name="Ezra D."/>
            <person name="Gonzalez J."/>
            <person name="Henrissat B."/>
            <person name="Kuo A."/>
            <person name="Liang C."/>
            <person name="Lipzen A."/>
            <person name="Lutzoni F."/>
            <person name="Magnuson J."/>
            <person name="Mondo S."/>
            <person name="Nolan M."/>
            <person name="Ohm R."/>
            <person name="Pangilinan J."/>
            <person name="Park H.-J."/>
            <person name="Ramirez L."/>
            <person name="Alfaro M."/>
            <person name="Sun H."/>
            <person name="Tritt A."/>
            <person name="Yoshinaga Y."/>
            <person name="Zwiers L.-H."/>
            <person name="Turgeon B."/>
            <person name="Goodwin S."/>
            <person name="Spatafora J."/>
            <person name="Crous P."/>
            <person name="Grigoriev I."/>
        </authorList>
    </citation>
    <scope>NUCLEOTIDE SEQUENCE</scope>
    <source>
        <strain evidence="4">CBS 627.86</strain>
    </source>
</reference>
<feature type="transmembrane region" description="Helical" evidence="2">
    <location>
        <begin position="75"/>
        <end position="97"/>
    </location>
</feature>
<evidence type="ECO:0000259" key="3">
    <source>
        <dbReference type="Pfam" id="PF09463"/>
    </source>
</evidence>
<dbReference type="InterPro" id="IPR018571">
    <property type="entry name" value="Membrane_anchor_Opy2_N"/>
</dbReference>
<accession>A0A6A5ZMB3</accession>
<dbReference type="EMBL" id="ML977315">
    <property type="protein sequence ID" value="KAF2119381.1"/>
    <property type="molecule type" value="Genomic_DNA"/>
</dbReference>
<dbReference type="Proteomes" id="UP000799770">
    <property type="component" value="Unassembled WGS sequence"/>
</dbReference>
<evidence type="ECO:0000313" key="5">
    <source>
        <dbReference type="Proteomes" id="UP000799770"/>
    </source>
</evidence>
<dbReference type="Pfam" id="PF09463">
    <property type="entry name" value="Opy2"/>
    <property type="match status" value="1"/>
</dbReference>
<dbReference type="AlphaFoldDB" id="A0A6A5ZMB3"/>
<evidence type="ECO:0000256" key="1">
    <source>
        <dbReference type="SAM" id="MobiDB-lite"/>
    </source>
</evidence>
<evidence type="ECO:0000256" key="2">
    <source>
        <dbReference type="SAM" id="Phobius"/>
    </source>
</evidence>
<name>A0A6A5ZMB3_9PLEO</name>
<keyword evidence="5" id="KW-1185">Reference proteome</keyword>
<feature type="region of interest" description="Disordered" evidence="1">
    <location>
        <begin position="326"/>
        <end position="494"/>
    </location>
</feature>
<sequence length="494" mass="52803">MAAFTSRDVNNVMRTVFKRCVNCPKEAPECPVCATGYMCVQTPQSCDACSHVDCKPSSQVDPTSSSNDKHSGPNVGAIAGGVVGGVVFICIVVFCIWKFWLKGKRRPYEEGEWQEVDITPQEKPENDFVSRRSTRASTHTVASMASSVLTRASNIIQIAYIPGVTNRSGPGSPDLLVPPVPPIPAMSPSSGLSSPYSISEQHFFVPDFRDSMASSSTDARSSYARTSIAPSLARGSVASTVYRQNAIVSPLPAQTIVRGKAAVVSVKSSGSNSPLDTPGAETPPVPQIDPKHTAQPIRIQMPRMMSNSSLSPQNSVRSTATLGPVRALNITKKRPSFDGTPPQSSSSGSNNSESTVTSPASTIVPQARPLTDVSMASTDDGVAHARARQAAGFDSDSESDDDDDHSRAYRSLLRNSDVTEIHDTPTSLQSPFSDSSALDSPDTAQRPIAPQRHLSRSSHIHPPMTPIVEESSKRVSHASKRTQSPFSDDNRSDL</sequence>
<evidence type="ECO:0000313" key="4">
    <source>
        <dbReference type="EMBL" id="KAF2119381.1"/>
    </source>
</evidence>
<feature type="region of interest" description="Disordered" evidence="1">
    <location>
        <begin position="267"/>
        <end position="292"/>
    </location>
</feature>